<dbReference type="InterPro" id="IPR014284">
    <property type="entry name" value="RNA_pol_sigma-70_dom"/>
</dbReference>
<dbReference type="Gene3D" id="1.10.1740.10">
    <property type="match status" value="1"/>
</dbReference>
<dbReference type="Pfam" id="PF08281">
    <property type="entry name" value="Sigma70_r4_2"/>
    <property type="match status" value="1"/>
</dbReference>
<evidence type="ECO:0000256" key="4">
    <source>
        <dbReference type="ARBA" id="ARBA00023163"/>
    </source>
</evidence>
<dbReference type="NCBIfam" id="TIGR02937">
    <property type="entry name" value="sigma70-ECF"/>
    <property type="match status" value="1"/>
</dbReference>
<dbReference type="KEGG" id="psty:BFS30_03990"/>
<comment type="similarity">
    <text evidence="1">Belongs to the sigma-70 factor family. ECF subfamily.</text>
</comment>
<dbReference type="SUPFAM" id="SSF88659">
    <property type="entry name" value="Sigma3 and sigma4 domains of RNA polymerase sigma factors"/>
    <property type="match status" value="1"/>
</dbReference>
<feature type="domain" description="RNA polymerase sigma factor 70 region 4 type 2" evidence="6">
    <location>
        <begin position="124"/>
        <end position="175"/>
    </location>
</feature>
<reference evidence="7 8" key="1">
    <citation type="submission" date="2016-08" db="EMBL/GenBank/DDBJ databases">
        <authorList>
            <person name="Seilhamer J.J."/>
        </authorList>
    </citation>
    <scope>NUCLEOTIDE SEQUENCE [LARGE SCALE GENOMIC DNA]</scope>
    <source>
        <strain evidence="7 8">DX4</strain>
    </source>
</reference>
<dbReference type="OrthoDB" id="665981at2"/>
<keyword evidence="8" id="KW-1185">Reference proteome</keyword>
<dbReference type="GO" id="GO:0003677">
    <property type="term" value="F:DNA binding"/>
    <property type="evidence" value="ECO:0007669"/>
    <property type="project" value="InterPro"/>
</dbReference>
<dbReference type="AlphaFoldDB" id="A0A1D7QCL7"/>
<dbReference type="InterPro" id="IPR013249">
    <property type="entry name" value="RNA_pol_sigma70_r4_t2"/>
</dbReference>
<name>A0A1D7QCL7_9SPHI</name>
<dbReference type="NCBIfam" id="TIGR02985">
    <property type="entry name" value="Sig70_bacteroi1"/>
    <property type="match status" value="1"/>
</dbReference>
<dbReference type="InterPro" id="IPR039425">
    <property type="entry name" value="RNA_pol_sigma-70-like"/>
</dbReference>
<evidence type="ECO:0000256" key="1">
    <source>
        <dbReference type="ARBA" id="ARBA00010641"/>
    </source>
</evidence>
<dbReference type="InterPro" id="IPR013324">
    <property type="entry name" value="RNA_pol_sigma_r3/r4-like"/>
</dbReference>
<evidence type="ECO:0000256" key="2">
    <source>
        <dbReference type="ARBA" id="ARBA00023015"/>
    </source>
</evidence>
<evidence type="ECO:0000259" key="5">
    <source>
        <dbReference type="Pfam" id="PF04542"/>
    </source>
</evidence>
<dbReference type="GO" id="GO:0016987">
    <property type="term" value="F:sigma factor activity"/>
    <property type="evidence" value="ECO:0007669"/>
    <property type="project" value="UniProtKB-KW"/>
</dbReference>
<keyword evidence="2" id="KW-0805">Transcription regulation</keyword>
<dbReference type="Pfam" id="PF04542">
    <property type="entry name" value="Sigma70_r2"/>
    <property type="match status" value="1"/>
</dbReference>
<proteinExistence type="inferred from homology"/>
<accession>A0A1D7QCL7</accession>
<dbReference type="SUPFAM" id="SSF88946">
    <property type="entry name" value="Sigma2 domain of RNA polymerase sigma factors"/>
    <property type="match status" value="1"/>
</dbReference>
<organism evidence="7 8">
    <name type="scientific">Pedobacter steynii</name>
    <dbReference type="NCBI Taxonomy" id="430522"/>
    <lineage>
        <taxon>Bacteria</taxon>
        <taxon>Pseudomonadati</taxon>
        <taxon>Bacteroidota</taxon>
        <taxon>Sphingobacteriia</taxon>
        <taxon>Sphingobacteriales</taxon>
        <taxon>Sphingobacteriaceae</taxon>
        <taxon>Pedobacter</taxon>
    </lineage>
</organism>
<dbReference type="PANTHER" id="PTHR43133">
    <property type="entry name" value="RNA POLYMERASE ECF-TYPE SIGMA FACTO"/>
    <property type="match status" value="1"/>
</dbReference>
<dbReference type="InterPro" id="IPR036388">
    <property type="entry name" value="WH-like_DNA-bd_sf"/>
</dbReference>
<keyword evidence="4" id="KW-0804">Transcription</keyword>
<dbReference type="Proteomes" id="UP000094313">
    <property type="component" value="Chromosome"/>
</dbReference>
<protein>
    <recommendedName>
        <fullName evidence="9">RNA polymerase sigma-70 factor, ECF subfamily</fullName>
    </recommendedName>
</protein>
<dbReference type="InterPro" id="IPR007627">
    <property type="entry name" value="RNA_pol_sigma70_r2"/>
</dbReference>
<dbReference type="InterPro" id="IPR013325">
    <property type="entry name" value="RNA_pol_sigma_r2"/>
</dbReference>
<dbReference type="RefSeq" id="WP_069378083.1">
    <property type="nucleotide sequence ID" value="NZ_CP017141.1"/>
</dbReference>
<dbReference type="Gene3D" id="1.10.10.10">
    <property type="entry name" value="Winged helix-like DNA-binding domain superfamily/Winged helix DNA-binding domain"/>
    <property type="match status" value="1"/>
</dbReference>
<dbReference type="EMBL" id="CP017141">
    <property type="protein sequence ID" value="AOM76387.1"/>
    <property type="molecule type" value="Genomic_DNA"/>
</dbReference>
<dbReference type="GO" id="GO:0006352">
    <property type="term" value="P:DNA-templated transcription initiation"/>
    <property type="evidence" value="ECO:0007669"/>
    <property type="project" value="InterPro"/>
</dbReference>
<evidence type="ECO:0008006" key="9">
    <source>
        <dbReference type="Google" id="ProtNLM"/>
    </source>
</evidence>
<gene>
    <name evidence="7" type="ORF">BFS30_03990</name>
</gene>
<evidence type="ECO:0000259" key="6">
    <source>
        <dbReference type="Pfam" id="PF08281"/>
    </source>
</evidence>
<feature type="domain" description="RNA polymerase sigma-70 region 2" evidence="5">
    <location>
        <begin position="32"/>
        <end position="94"/>
    </location>
</feature>
<evidence type="ECO:0000313" key="8">
    <source>
        <dbReference type="Proteomes" id="UP000094313"/>
    </source>
</evidence>
<keyword evidence="3" id="KW-0731">Sigma factor</keyword>
<evidence type="ECO:0000313" key="7">
    <source>
        <dbReference type="EMBL" id="AOM76387.1"/>
    </source>
</evidence>
<evidence type="ECO:0000256" key="3">
    <source>
        <dbReference type="ARBA" id="ARBA00023082"/>
    </source>
</evidence>
<sequence length="196" mass="23187">MHLKKQQRQSDDELLKAIQNDDRSAFESLYYKYWQKLYLSAYHILKDIHAAEDIIQEIFAQLWLKRDQVSIDNLAAYLHTAVRFQVFKAIRDGKARIDLSSQAEEFFDKNSIEDSLHEKELDKRLEESIATLPEKCKEIFILSRKEHLSVKEIAIRLNISPKTVENQITIALRKLRTHMGDLLFWALILLRVIIRH</sequence>
<dbReference type="PANTHER" id="PTHR43133:SF46">
    <property type="entry name" value="RNA POLYMERASE SIGMA-70 FACTOR ECF SUBFAMILY"/>
    <property type="match status" value="1"/>
</dbReference>
<dbReference type="InterPro" id="IPR014327">
    <property type="entry name" value="RNA_pol_sigma70_bacteroid"/>
</dbReference>